<dbReference type="AlphaFoldDB" id="A0A8H3M8A7"/>
<organism evidence="1 2">
    <name type="scientific">Rhizophagus clarus</name>
    <dbReference type="NCBI Taxonomy" id="94130"/>
    <lineage>
        <taxon>Eukaryota</taxon>
        <taxon>Fungi</taxon>
        <taxon>Fungi incertae sedis</taxon>
        <taxon>Mucoromycota</taxon>
        <taxon>Glomeromycotina</taxon>
        <taxon>Glomeromycetes</taxon>
        <taxon>Glomerales</taxon>
        <taxon>Glomeraceae</taxon>
        <taxon>Rhizophagus</taxon>
    </lineage>
</organism>
<gene>
    <name evidence="1" type="ORF">RCL2_002614200</name>
</gene>
<dbReference type="Proteomes" id="UP000615446">
    <property type="component" value="Unassembled WGS sequence"/>
</dbReference>
<keyword evidence="1" id="KW-0808">Transferase</keyword>
<protein>
    <submittedName>
        <fullName evidence="1">Kinase-like domain-containing protein</fullName>
    </submittedName>
</protein>
<reference evidence="1" key="1">
    <citation type="submission" date="2019-10" db="EMBL/GenBank/DDBJ databases">
        <title>Conservation and host-specific expression of non-tandemly repeated heterogenous ribosome RNA gene in arbuscular mycorrhizal fungi.</title>
        <authorList>
            <person name="Maeda T."/>
            <person name="Kobayashi Y."/>
            <person name="Nakagawa T."/>
            <person name="Ezawa T."/>
            <person name="Yamaguchi K."/>
            <person name="Bino T."/>
            <person name="Nishimoto Y."/>
            <person name="Shigenobu S."/>
            <person name="Kawaguchi M."/>
        </authorList>
    </citation>
    <scope>NUCLEOTIDE SEQUENCE</scope>
    <source>
        <strain evidence="1">HR1</strain>
    </source>
</reference>
<sequence>MQDVFNKSSNWTSGNDDIDKFILNTQLLCHDNVEEIIEWIPYDKFHNIKYIAEGEMKRLNNPQNIALDS</sequence>
<evidence type="ECO:0000313" key="1">
    <source>
        <dbReference type="EMBL" id="GES99660.1"/>
    </source>
</evidence>
<proteinExistence type="predicted"/>
<name>A0A8H3M8A7_9GLOM</name>
<dbReference type="OrthoDB" id="2318560at2759"/>
<keyword evidence="1" id="KW-0418">Kinase</keyword>
<evidence type="ECO:0000313" key="2">
    <source>
        <dbReference type="Proteomes" id="UP000615446"/>
    </source>
</evidence>
<dbReference type="EMBL" id="BLAL01000283">
    <property type="protein sequence ID" value="GES99660.1"/>
    <property type="molecule type" value="Genomic_DNA"/>
</dbReference>
<accession>A0A8H3M8A7</accession>
<comment type="caution">
    <text evidence="1">The sequence shown here is derived from an EMBL/GenBank/DDBJ whole genome shotgun (WGS) entry which is preliminary data.</text>
</comment>
<dbReference type="GO" id="GO:0016301">
    <property type="term" value="F:kinase activity"/>
    <property type="evidence" value="ECO:0007669"/>
    <property type="project" value="UniProtKB-KW"/>
</dbReference>